<sequence length="194" mass="20326">MKKLVLVAAFAAWMPVAAFAQDVPASEQASDAPTAPDGTPAFGIEPYFGVLGGYHSFDKQSEFGVSPTGSRMGGALISGVAGVNIPLGPAFVGVEGNATKGFNDIDWEYGVKGRIGGRAGESGLIYASAGYQWVNGKRGFSDHKDWIYGLGVEVGPKDIGLGGVTGNSGVRLRLQMDTYDFDSLRPMAGVIFHF</sequence>
<organism evidence="2 3">
    <name type="scientific">Edaphosphingomonas haloaromaticamans</name>
    <dbReference type="NCBI Taxonomy" id="653954"/>
    <lineage>
        <taxon>Bacteria</taxon>
        <taxon>Pseudomonadati</taxon>
        <taxon>Pseudomonadota</taxon>
        <taxon>Alphaproteobacteria</taxon>
        <taxon>Sphingomonadales</taxon>
        <taxon>Rhizorhabdaceae</taxon>
        <taxon>Edaphosphingomonas</taxon>
    </lineage>
</organism>
<dbReference type="AlphaFoldDB" id="A0A1S1H8V5"/>
<accession>A0A1S1H8V5</accession>
<evidence type="ECO:0000313" key="2">
    <source>
        <dbReference type="EMBL" id="OHT18554.1"/>
    </source>
</evidence>
<dbReference type="Proteomes" id="UP000179467">
    <property type="component" value="Unassembled WGS sequence"/>
</dbReference>
<keyword evidence="1" id="KW-0732">Signal</keyword>
<proteinExistence type="predicted"/>
<gene>
    <name evidence="2" type="ORF">BHE75_00528</name>
</gene>
<evidence type="ECO:0008006" key="4">
    <source>
        <dbReference type="Google" id="ProtNLM"/>
    </source>
</evidence>
<dbReference type="OrthoDB" id="7594964at2"/>
<dbReference type="RefSeq" id="WP_070932177.1">
    <property type="nucleotide sequence ID" value="NZ_MIPT01000001.1"/>
</dbReference>
<comment type="caution">
    <text evidence="2">The sequence shown here is derived from an EMBL/GenBank/DDBJ whole genome shotgun (WGS) entry which is preliminary data.</text>
</comment>
<name>A0A1S1H8V5_9SPHN</name>
<feature type="chain" id="PRO_5010386272" description="Opacity protein" evidence="1">
    <location>
        <begin position="21"/>
        <end position="194"/>
    </location>
</feature>
<evidence type="ECO:0000256" key="1">
    <source>
        <dbReference type="SAM" id="SignalP"/>
    </source>
</evidence>
<evidence type="ECO:0000313" key="3">
    <source>
        <dbReference type="Proteomes" id="UP000179467"/>
    </source>
</evidence>
<dbReference type="EMBL" id="MIPT01000001">
    <property type="protein sequence ID" value="OHT18554.1"/>
    <property type="molecule type" value="Genomic_DNA"/>
</dbReference>
<feature type="signal peptide" evidence="1">
    <location>
        <begin position="1"/>
        <end position="20"/>
    </location>
</feature>
<reference evidence="2 3" key="1">
    <citation type="submission" date="2016-09" db="EMBL/GenBank/DDBJ databases">
        <title>Metabolic pathway, cell adaptation mechanisms and a novel monoxygenase revealed through proteogenomic-transcription analysis of a Sphingomonas haloaromaticamans strain degrading the fungicide ortho-phenylphenol.</title>
        <authorList>
            <person name="Perruchon C."/>
            <person name="Papadopoulou E.S."/>
            <person name="Rousidou C."/>
            <person name="Vasileiadis S."/>
            <person name="Tanou G."/>
            <person name="Amoutzias G."/>
            <person name="Molassiotis A."/>
            <person name="Karpouzas D.G."/>
        </authorList>
    </citation>
    <scope>NUCLEOTIDE SEQUENCE [LARGE SCALE GENOMIC DNA]</scope>
    <source>
        <strain evidence="2 3">P3</strain>
    </source>
</reference>
<keyword evidence="3" id="KW-1185">Reference proteome</keyword>
<protein>
    <recommendedName>
        <fullName evidence="4">Opacity protein</fullName>
    </recommendedName>
</protein>